<feature type="domain" description="C2" evidence="8">
    <location>
        <begin position="580"/>
        <end position="707"/>
    </location>
</feature>
<dbReference type="Gene3D" id="2.60.40.150">
    <property type="entry name" value="C2 domain"/>
    <property type="match status" value="4"/>
</dbReference>
<dbReference type="PROSITE" id="PS50004">
    <property type="entry name" value="C2"/>
    <property type="match status" value="4"/>
</dbReference>
<dbReference type="AlphaFoldDB" id="A0A199ULA7"/>
<feature type="compositionally biased region" description="Low complexity" evidence="6">
    <location>
        <begin position="236"/>
        <end position="254"/>
    </location>
</feature>
<evidence type="ECO:0000256" key="1">
    <source>
        <dbReference type="ARBA" id="ARBA00004141"/>
    </source>
</evidence>
<feature type="region of interest" description="Disordered" evidence="6">
    <location>
        <begin position="151"/>
        <end position="260"/>
    </location>
</feature>
<feature type="domain" description="C2" evidence="8">
    <location>
        <begin position="1"/>
        <end position="109"/>
    </location>
</feature>
<feature type="compositionally biased region" description="Low complexity" evidence="6">
    <location>
        <begin position="170"/>
        <end position="182"/>
    </location>
</feature>
<dbReference type="SMART" id="SM00239">
    <property type="entry name" value="C2"/>
    <property type="match status" value="4"/>
</dbReference>
<proteinExistence type="predicted"/>
<evidence type="ECO:0000256" key="6">
    <source>
        <dbReference type="SAM" id="MobiDB-lite"/>
    </source>
</evidence>
<dbReference type="InterPro" id="IPR000008">
    <property type="entry name" value="C2_dom"/>
</dbReference>
<dbReference type="Pfam" id="PF00168">
    <property type="entry name" value="C2"/>
    <property type="match status" value="4"/>
</dbReference>
<feature type="compositionally biased region" description="Low complexity" evidence="6">
    <location>
        <begin position="151"/>
        <end position="164"/>
    </location>
</feature>
<evidence type="ECO:0000256" key="2">
    <source>
        <dbReference type="ARBA" id="ARBA00022692"/>
    </source>
</evidence>
<sequence>MKVAVEVVDARDLLSKDGHGTASPYVEVELDGQRRRTQTKRDDLNPTWNETLFFDVSDPLDLPSRTIHVSVLHHRDSPTGTSGSFLGRVRLSGSSVAPSKADAAIQRCPLDRRPGLSFSRVRGDIALRLYAVSNDRHPPPLRRSRAVDFSTAYSSAPSTAPPRSRATDFSTAYTSAPSTAPTENEEKEEKKKRRRSTTRTFHSIGSQFGDPAGPMPFDNRDTTPPAVGAEGPAIGIRPPAETRPTPTAAPTGTTKKGGGDDKITATYDLVEPTTFLYVNVVKARDLPAMDITGGVDPYVEVRVGNYRNATKPLQGNQSPEWHQVFAFANDHIQSDDVELTVKDENVVRDGFVGRVCVLLAEVPRRTPPGSPLAPQWYRLKDKQGYYTRGEIMMAVWKGTQADEAYPEASHSDTHGLPFQALVHTHCKMYYLPRLCYLRLDIISAQDLVTSEPTRLHPDLFVRAQLGNQHDQTRISPSRSVSPTWNHRTLFVAAEPRDEPLLLTVLDRVAPSKHVPLGRLLLSRRDIAIKADHRQSPPPRWFSLSDPSDGGGASTSRFASKIQLRVFYDAGYHVLDEMAHYCSDFQPSARPLRKDPIGALELGIRSGKDLVPVRSLNGAAPTTGYYCVAKYGPKWARTRTLVNTLNPMWQEQYTWEVFDPCTVLTVAVYHNNQLDAHDSGGGLRDQPLGKLRIRLSTLDAGRAYFYHHPLQLVHPSGIKRTGELRLAVRFRCTAWVNMMRLYARPMLPKQHYAEPIPVLLLSRLRHHATAIIAARLARAEPPLRGEVVEHVLEGLPRNAPHAYSFRKSLANWRRAEALLSGAAAWAAWAGYVRDWRNPVTTLLAHANLVLLVRHPDLIIPVGFIYLFGRGVWNYRHRAKLQAEQVQSVEAGVGADEVDEEFDEIPTRRAVEVVRMRYDRLRLRAGRVQTMLGDVAGQAERAHALLSWRDPRATGVFLLFLGLATAVVYNVPFWLLLLGFGLYYMRHPVLRSRVPPAPVNFYKRLPSKVDMLL</sequence>
<dbReference type="Proteomes" id="UP000092600">
    <property type="component" value="Unassembled WGS sequence"/>
</dbReference>
<name>A0A199ULA7_ANACO</name>
<reference evidence="9 10" key="1">
    <citation type="journal article" date="2016" name="DNA Res.">
        <title>The draft genome of MD-2 pineapple using hybrid error correction of long reads.</title>
        <authorList>
            <person name="Redwan R.M."/>
            <person name="Saidin A."/>
            <person name="Kumar S.V."/>
        </authorList>
    </citation>
    <scope>NUCLEOTIDE SEQUENCE [LARGE SCALE GENOMIC DNA]</scope>
    <source>
        <strain evidence="10">cv. MD2</strain>
        <tissue evidence="9">Leaf</tissue>
    </source>
</reference>
<accession>A0A199ULA7</accession>
<gene>
    <name evidence="9" type="ORF">ACMD2_03036</name>
</gene>
<evidence type="ECO:0000256" key="4">
    <source>
        <dbReference type="ARBA" id="ARBA00022989"/>
    </source>
</evidence>
<evidence type="ECO:0000313" key="9">
    <source>
        <dbReference type="EMBL" id="OAY65491.1"/>
    </source>
</evidence>
<organism evidence="9 10">
    <name type="scientific">Ananas comosus</name>
    <name type="common">Pineapple</name>
    <name type="synonym">Ananas ananas</name>
    <dbReference type="NCBI Taxonomy" id="4615"/>
    <lineage>
        <taxon>Eukaryota</taxon>
        <taxon>Viridiplantae</taxon>
        <taxon>Streptophyta</taxon>
        <taxon>Embryophyta</taxon>
        <taxon>Tracheophyta</taxon>
        <taxon>Spermatophyta</taxon>
        <taxon>Magnoliopsida</taxon>
        <taxon>Liliopsida</taxon>
        <taxon>Poales</taxon>
        <taxon>Bromeliaceae</taxon>
        <taxon>Bromelioideae</taxon>
        <taxon>Ananas</taxon>
    </lineage>
</organism>
<comment type="caution">
    <text evidence="9">The sequence shown here is derived from an EMBL/GenBank/DDBJ whole genome shotgun (WGS) entry which is preliminary data.</text>
</comment>
<dbReference type="SUPFAM" id="SSF49562">
    <property type="entry name" value="C2 domain (Calcium/lipid-binding domain, CaLB)"/>
    <property type="match status" value="4"/>
</dbReference>
<dbReference type="Pfam" id="PF08372">
    <property type="entry name" value="PRT_C"/>
    <property type="match status" value="1"/>
</dbReference>
<evidence type="ECO:0000259" key="8">
    <source>
        <dbReference type="PROSITE" id="PS50004"/>
    </source>
</evidence>
<keyword evidence="4 7" id="KW-1133">Transmembrane helix</keyword>
<comment type="subcellular location">
    <subcellularLocation>
        <location evidence="1">Membrane</location>
        <topology evidence="1">Multi-pass membrane protein</topology>
    </subcellularLocation>
</comment>
<protein>
    <submittedName>
        <fullName evidence="9">Protein QUIRKY</fullName>
    </submittedName>
</protein>
<dbReference type="EMBL" id="LSRQ01006888">
    <property type="protein sequence ID" value="OAY65491.1"/>
    <property type="molecule type" value="Genomic_DNA"/>
</dbReference>
<dbReference type="PANTHER" id="PTHR31425:SF22">
    <property type="entry name" value="MULTIPLE C2 DOMAIN AND TRANSMEMBRANE REGION PROTEIN 6"/>
    <property type="match status" value="1"/>
</dbReference>
<dbReference type="InterPro" id="IPR035892">
    <property type="entry name" value="C2_domain_sf"/>
</dbReference>
<dbReference type="GO" id="GO:0016020">
    <property type="term" value="C:membrane"/>
    <property type="evidence" value="ECO:0007669"/>
    <property type="project" value="UniProtKB-SubCell"/>
</dbReference>
<evidence type="ECO:0000256" key="3">
    <source>
        <dbReference type="ARBA" id="ARBA00022737"/>
    </source>
</evidence>
<dbReference type="PANTHER" id="PTHR31425">
    <property type="entry name" value="PHOSPHORIBOSYLANTHRANILATE TRANSFERASE ISOFORM 1"/>
    <property type="match status" value="1"/>
</dbReference>
<dbReference type="CDD" id="cd08378">
    <property type="entry name" value="C2B_MCTP_PRT_plant"/>
    <property type="match status" value="1"/>
</dbReference>
<dbReference type="InterPro" id="IPR047259">
    <property type="entry name" value="QUIRKY-like"/>
</dbReference>
<feature type="transmembrane region" description="Helical" evidence="7">
    <location>
        <begin position="954"/>
        <end position="982"/>
    </location>
</feature>
<dbReference type="STRING" id="4615.A0A199ULA7"/>
<evidence type="ECO:0000256" key="7">
    <source>
        <dbReference type="SAM" id="Phobius"/>
    </source>
</evidence>
<evidence type="ECO:0000313" key="10">
    <source>
        <dbReference type="Proteomes" id="UP000092600"/>
    </source>
</evidence>
<keyword evidence="3" id="KW-0677">Repeat</keyword>
<keyword evidence="5 7" id="KW-0472">Membrane</keyword>
<keyword evidence="2 7" id="KW-0812">Transmembrane</keyword>
<dbReference type="InterPro" id="IPR013583">
    <property type="entry name" value="MCTP_C"/>
</dbReference>
<evidence type="ECO:0000256" key="5">
    <source>
        <dbReference type="ARBA" id="ARBA00023136"/>
    </source>
</evidence>
<feature type="domain" description="C2" evidence="8">
    <location>
        <begin position="416"/>
        <end position="541"/>
    </location>
</feature>
<dbReference type="InterPro" id="IPR047257">
    <property type="entry name" value="C2B_MCTP_PRT_plant"/>
</dbReference>
<feature type="domain" description="C2" evidence="8">
    <location>
        <begin position="257"/>
        <end position="377"/>
    </location>
</feature>